<organism evidence="2">
    <name type="scientific">Ignisphaera aggregans</name>
    <dbReference type="NCBI Taxonomy" id="334771"/>
    <lineage>
        <taxon>Archaea</taxon>
        <taxon>Thermoproteota</taxon>
        <taxon>Thermoprotei</taxon>
        <taxon>Desulfurococcales</taxon>
        <taxon>Desulfurococcaceae</taxon>
        <taxon>Ignisphaera</taxon>
    </lineage>
</organism>
<accession>A0A7C4H2K7</accession>
<sequence length="367" mass="42921">MSQEQCIYLPIATNSGARRDDIWRAYEVEKAVKSAWALTLLSEYRLIQLKRYGIIAKRVDLKPIEFDVKSTIDDELLADLLLLFAWNTWQIEEARSMLEKLRQMKNSNSEKIYKRIEKLQKSLEVLKDLQHRLYFMIWNYINSSGKSNYMGCINIFQHMKNEDNNTRKCFDPFSESGYKPKSWDNEAKQKELSKLIEKFVKLDGVSKSEWREFFTNKNFDSLMELADKLDQLIGRKSKIIQIPIYRVEAVGDIEIPSYEEIEKEADEILKKLGHLGGKLEYILSSLIVEGYRKGVVNGIEGLDESEKTYLEELLDTPFKRVALIIAYGRISSLRKIIQRLNRETFTCRTSVPIAYLESRVNVRRILG</sequence>
<dbReference type="EMBL" id="DTCA01000116">
    <property type="protein sequence ID" value="HGM07549.1"/>
    <property type="molecule type" value="Genomic_DNA"/>
</dbReference>
<protein>
    <submittedName>
        <fullName evidence="2">Uncharacterized protein</fullName>
    </submittedName>
</protein>
<proteinExistence type="predicted"/>
<comment type="caution">
    <text evidence="2">The sequence shown here is derived from an EMBL/GenBank/DDBJ whole genome shotgun (WGS) entry which is preliminary data.</text>
</comment>
<gene>
    <name evidence="2" type="ORF">ENU31_03970</name>
</gene>
<evidence type="ECO:0000256" key="1">
    <source>
        <dbReference type="SAM" id="Coils"/>
    </source>
</evidence>
<keyword evidence="1" id="KW-0175">Coiled coil</keyword>
<feature type="coiled-coil region" evidence="1">
    <location>
        <begin position="91"/>
        <end position="129"/>
    </location>
</feature>
<name>A0A7C4H2K7_9CREN</name>
<reference evidence="2" key="1">
    <citation type="journal article" date="2020" name="mSystems">
        <title>Genome- and Community-Level Interaction Insights into Carbon Utilization and Element Cycling Functions of Hydrothermarchaeota in Hydrothermal Sediment.</title>
        <authorList>
            <person name="Zhou Z."/>
            <person name="Liu Y."/>
            <person name="Xu W."/>
            <person name="Pan J."/>
            <person name="Luo Z.H."/>
            <person name="Li M."/>
        </authorList>
    </citation>
    <scope>NUCLEOTIDE SEQUENCE [LARGE SCALE GENOMIC DNA]</scope>
    <source>
        <strain evidence="2">SpSt-658</strain>
    </source>
</reference>
<evidence type="ECO:0000313" key="2">
    <source>
        <dbReference type="EMBL" id="HGM07549.1"/>
    </source>
</evidence>
<dbReference type="AlphaFoldDB" id="A0A7C4H2K7"/>